<keyword evidence="1" id="KW-0175">Coiled coil</keyword>
<accession>A0A8H6IZE4</accession>
<organism evidence="3 4">
    <name type="scientific">Colletotrichum sojae</name>
    <dbReference type="NCBI Taxonomy" id="2175907"/>
    <lineage>
        <taxon>Eukaryota</taxon>
        <taxon>Fungi</taxon>
        <taxon>Dikarya</taxon>
        <taxon>Ascomycota</taxon>
        <taxon>Pezizomycotina</taxon>
        <taxon>Sordariomycetes</taxon>
        <taxon>Hypocreomycetidae</taxon>
        <taxon>Glomerellales</taxon>
        <taxon>Glomerellaceae</taxon>
        <taxon>Colletotrichum</taxon>
        <taxon>Colletotrichum orchidearum species complex</taxon>
    </lineage>
</organism>
<reference evidence="3 4" key="1">
    <citation type="journal article" date="2020" name="Phytopathology">
        <title>Genome Sequence Resources of Colletotrichum truncatum, C. plurivorum, C. musicola, and C. sojae: Four Species Pathogenic to Soybean (Glycine max).</title>
        <authorList>
            <person name="Rogerio F."/>
            <person name="Boufleur T.R."/>
            <person name="Ciampi-Guillardi M."/>
            <person name="Sukno S.A."/>
            <person name="Thon M.R."/>
            <person name="Massola Junior N.S."/>
            <person name="Baroncelli R."/>
        </authorList>
    </citation>
    <scope>NUCLEOTIDE SEQUENCE [LARGE SCALE GENOMIC DNA]</scope>
    <source>
        <strain evidence="3 4">LFN0009</strain>
    </source>
</reference>
<evidence type="ECO:0000256" key="2">
    <source>
        <dbReference type="SAM" id="MobiDB-lite"/>
    </source>
</evidence>
<feature type="region of interest" description="Disordered" evidence="2">
    <location>
        <begin position="1"/>
        <end position="67"/>
    </location>
</feature>
<comment type="caution">
    <text evidence="3">The sequence shown here is derived from an EMBL/GenBank/DDBJ whole genome shotgun (WGS) entry which is preliminary data.</text>
</comment>
<proteinExistence type="predicted"/>
<evidence type="ECO:0000313" key="3">
    <source>
        <dbReference type="EMBL" id="KAF6803605.1"/>
    </source>
</evidence>
<gene>
    <name evidence="3" type="ORF">CSOJ01_10793</name>
</gene>
<name>A0A8H6IZE4_9PEZI</name>
<dbReference type="Proteomes" id="UP000652219">
    <property type="component" value="Unassembled WGS sequence"/>
</dbReference>
<evidence type="ECO:0000256" key="1">
    <source>
        <dbReference type="SAM" id="Coils"/>
    </source>
</evidence>
<protein>
    <submittedName>
        <fullName evidence="3">ATPase</fullName>
    </submittedName>
</protein>
<dbReference type="AlphaFoldDB" id="A0A8H6IZE4"/>
<keyword evidence="4" id="KW-1185">Reference proteome</keyword>
<feature type="compositionally biased region" description="Acidic residues" evidence="2">
    <location>
        <begin position="54"/>
        <end position="63"/>
    </location>
</feature>
<feature type="compositionally biased region" description="Basic residues" evidence="2">
    <location>
        <begin position="1"/>
        <end position="16"/>
    </location>
</feature>
<feature type="coiled-coil region" evidence="1">
    <location>
        <begin position="97"/>
        <end position="124"/>
    </location>
</feature>
<dbReference type="EMBL" id="WIGN01000233">
    <property type="protein sequence ID" value="KAF6803605.1"/>
    <property type="molecule type" value="Genomic_DNA"/>
</dbReference>
<sequence length="215" mass="24763">MSTHYRLPRRTAPKLKGRSDGELVGSRGHGLPKPSSARPPPEPHPVECSAGENPENDSQDGDDDYYRLPQARHRPKTIIDWRSELCRFLRLSHEPSDEDILEALEKTEEKLRDAERLKSQFSADPGPSRYQVVYTIGCRLAPAKDHETLYLDTPWPVDSGPYHSHLRGSRAITNLELYLERNQNVSFLVYREYSCCYRTIKWQENSDSQQPDAEE</sequence>
<evidence type="ECO:0000313" key="4">
    <source>
        <dbReference type="Proteomes" id="UP000652219"/>
    </source>
</evidence>